<gene>
    <name evidence="2" type="ORF">VITFI_CDS0198</name>
</gene>
<accession>A0A221KAV2</accession>
<evidence type="ECO:0000313" key="3">
    <source>
        <dbReference type="Proteomes" id="UP000199729"/>
    </source>
</evidence>
<dbReference type="KEGG" id="vff:VITFI_CDS0198"/>
<keyword evidence="1" id="KW-0812">Transmembrane</keyword>
<evidence type="ECO:0000313" key="2">
    <source>
        <dbReference type="EMBL" id="ASM75977.1"/>
    </source>
</evidence>
<sequence length="125" mass="13761">MASLPQAGVAWAFRHNRPMPTDPSLNRYFTEQVVGRPFAVSLGSSPKSPLKLRHGVLVDWASNRMRLTRKAARTLTARDTGALLAGEPVPIGTLRRLRWGLVAGAWLLWSVGLVAACVYLLEWNA</sequence>
<evidence type="ECO:0000256" key="1">
    <source>
        <dbReference type="SAM" id="Phobius"/>
    </source>
</evidence>
<proteinExistence type="predicted"/>
<reference evidence="2 3" key="1">
    <citation type="submission" date="2017-07" db="EMBL/GenBank/DDBJ databases">
        <title>Complete Genome Sequence of the cosmetic ferment Vitreoscilla filiformis (ATCC15551).</title>
        <authorList>
            <person name="Contreras S."/>
            <person name="Sagory-Zalkind P."/>
            <person name="Blanquart H."/>
            <person name="Iltis A."/>
            <person name="Morand S.C."/>
        </authorList>
    </citation>
    <scope>NUCLEOTIDE SEQUENCE [LARGE SCALE GENOMIC DNA]</scope>
    <source>
        <strain evidence="2 3">ATCC 15551</strain>
    </source>
</reference>
<keyword evidence="1" id="KW-1133">Transmembrane helix</keyword>
<protein>
    <submittedName>
        <fullName evidence="2">Uncharacterized protein</fullName>
    </submittedName>
</protein>
<feature type="transmembrane region" description="Helical" evidence="1">
    <location>
        <begin position="99"/>
        <end position="121"/>
    </location>
</feature>
<organism evidence="2 3">
    <name type="scientific">Vitreoscilla filiformis</name>
    <dbReference type="NCBI Taxonomy" id="63"/>
    <lineage>
        <taxon>Bacteria</taxon>
        <taxon>Pseudomonadati</taxon>
        <taxon>Pseudomonadota</taxon>
        <taxon>Betaproteobacteria</taxon>
        <taxon>Neisseriales</taxon>
        <taxon>Neisseriaceae</taxon>
        <taxon>Vitreoscilla</taxon>
    </lineage>
</organism>
<name>A0A221KAV2_VITFI</name>
<dbReference type="AlphaFoldDB" id="A0A221KAV2"/>
<dbReference type="EMBL" id="CP022423">
    <property type="protein sequence ID" value="ASM75977.1"/>
    <property type="molecule type" value="Genomic_DNA"/>
</dbReference>
<keyword evidence="3" id="KW-1185">Reference proteome</keyword>
<keyword evidence="1" id="KW-0472">Membrane</keyword>
<dbReference type="Proteomes" id="UP000199729">
    <property type="component" value="Chromosome"/>
</dbReference>